<dbReference type="InterPro" id="IPR050259">
    <property type="entry name" value="SDR"/>
</dbReference>
<dbReference type="PANTHER" id="PTHR42879:SF2">
    <property type="entry name" value="3-OXOACYL-[ACYL-CARRIER-PROTEIN] REDUCTASE FABG"/>
    <property type="match status" value="1"/>
</dbReference>
<dbReference type="PRINTS" id="PR00080">
    <property type="entry name" value="SDRFAMILY"/>
</dbReference>
<dbReference type="Gene3D" id="3.40.50.720">
    <property type="entry name" value="NAD(P)-binding Rossmann-like Domain"/>
    <property type="match status" value="1"/>
</dbReference>
<dbReference type="AlphaFoldDB" id="A0A0C1RMR1"/>
<dbReference type="SUPFAM" id="SSF51735">
    <property type="entry name" value="NAD(P)-binding Rossmann-fold domains"/>
    <property type="match status" value="1"/>
</dbReference>
<dbReference type="FunFam" id="3.40.50.720:FF:000084">
    <property type="entry name" value="Short-chain dehydrogenase reductase"/>
    <property type="match status" value="1"/>
</dbReference>
<reference evidence="4" key="2">
    <citation type="journal article" date="2019" name="BMC Genomics">
        <title>Complete genome sequence analysis of the thermoacidophilic verrucomicrobial methanotroph 'Candidatus Methylacidiphilum kamchatkense' strain Kam1 and comparison with its closest relatives.</title>
        <authorList>
            <person name="Kruse T."/>
            <person name="Ratnadevi C.M."/>
            <person name="Erikstad H.A."/>
            <person name="Birkeland N.K."/>
        </authorList>
    </citation>
    <scope>NUCLEOTIDE SEQUENCE</scope>
    <source>
        <strain evidence="4">Kam1</strain>
    </source>
</reference>
<evidence type="ECO:0000256" key="1">
    <source>
        <dbReference type="ARBA" id="ARBA00006484"/>
    </source>
</evidence>
<dbReference type="OrthoDB" id="9775296at2"/>
<dbReference type="Pfam" id="PF00106">
    <property type="entry name" value="adh_short"/>
    <property type="match status" value="1"/>
</dbReference>
<name>A0A0C1RMR1_9BACT</name>
<dbReference type="InterPro" id="IPR020904">
    <property type="entry name" value="Sc_DH/Rdtase_CS"/>
</dbReference>
<evidence type="ECO:0000313" key="3">
    <source>
        <dbReference type="EMBL" id="KIE59287.1"/>
    </source>
</evidence>
<dbReference type="GO" id="GO:0004316">
    <property type="term" value="F:3-oxoacyl-[acyl-carrier-protein] reductase (NADPH) activity"/>
    <property type="evidence" value="ECO:0007669"/>
    <property type="project" value="UniProtKB-EC"/>
</dbReference>
<dbReference type="Proteomes" id="UP000031594">
    <property type="component" value="Unassembled WGS sequence"/>
</dbReference>
<gene>
    <name evidence="3" type="ORF">A946_00765</name>
    <name evidence="4" type="ORF">kam1_1532</name>
</gene>
<dbReference type="InterPro" id="IPR036291">
    <property type="entry name" value="NAD(P)-bd_dom_sf"/>
</dbReference>
<evidence type="ECO:0000313" key="6">
    <source>
        <dbReference type="Proteomes" id="UP000315925"/>
    </source>
</evidence>
<keyword evidence="4" id="KW-0560">Oxidoreductase</keyword>
<dbReference type="EC" id="1.1.1.100" evidence="4"/>
<dbReference type="Proteomes" id="UP000315925">
    <property type="component" value="Chromosome"/>
</dbReference>
<dbReference type="CDD" id="cd05233">
    <property type="entry name" value="SDR_c"/>
    <property type="match status" value="1"/>
</dbReference>
<protein>
    <submittedName>
        <fullName evidence="4">3-oxoacyl-[acyl-carrier protein] reductase</fullName>
        <ecNumber evidence="4">1.1.1.100</ecNumber>
    </submittedName>
    <submittedName>
        <fullName evidence="3">Alcohol dehydrogenase</fullName>
    </submittedName>
</protein>
<dbReference type="GO" id="GO:0032787">
    <property type="term" value="P:monocarboxylic acid metabolic process"/>
    <property type="evidence" value="ECO:0007669"/>
    <property type="project" value="UniProtKB-ARBA"/>
</dbReference>
<reference evidence="3 5" key="1">
    <citation type="submission" date="2014-08" db="EMBL/GenBank/DDBJ databases">
        <title>Methylacidiphilum kamchatkense strain Kam1 draft genome sequence.</title>
        <authorList>
            <person name="Birkeland N.-K."/>
            <person name="Erikstad H.A."/>
        </authorList>
    </citation>
    <scope>NUCLEOTIDE SEQUENCE [LARGE SCALE GENOMIC DNA]</scope>
    <source>
        <strain evidence="3 5">Kam1</strain>
    </source>
</reference>
<dbReference type="InterPro" id="IPR002347">
    <property type="entry name" value="SDR_fam"/>
</dbReference>
<dbReference type="EMBL" id="JQNX01000001">
    <property type="protein sequence ID" value="KIE59287.1"/>
    <property type="molecule type" value="Genomic_DNA"/>
</dbReference>
<dbReference type="PRINTS" id="PR00081">
    <property type="entry name" value="GDHRDH"/>
</dbReference>
<organism evidence="4 6">
    <name type="scientific">Methylacidiphilum kamchatkense Kam1</name>
    <dbReference type="NCBI Taxonomy" id="1202785"/>
    <lineage>
        <taxon>Bacteria</taxon>
        <taxon>Pseudomonadati</taxon>
        <taxon>Verrucomicrobiota</taxon>
        <taxon>Methylacidiphilae</taxon>
        <taxon>Methylacidiphilales</taxon>
        <taxon>Methylacidiphilaceae</taxon>
        <taxon>Methylacidiphilum (ex Ratnadevi et al. 2023)</taxon>
    </lineage>
</organism>
<evidence type="ECO:0000313" key="5">
    <source>
        <dbReference type="Proteomes" id="UP000031594"/>
    </source>
</evidence>
<dbReference type="EMBL" id="CP037899">
    <property type="protein sequence ID" value="QDQ42751.1"/>
    <property type="molecule type" value="Genomic_DNA"/>
</dbReference>
<dbReference type="PROSITE" id="PS00061">
    <property type="entry name" value="ADH_SHORT"/>
    <property type="match status" value="1"/>
</dbReference>
<dbReference type="RefSeq" id="WP_039720569.1">
    <property type="nucleotide sequence ID" value="NZ_CP037899.1"/>
</dbReference>
<comment type="similarity">
    <text evidence="1 2">Belongs to the short-chain dehydrogenases/reductases (SDR) family.</text>
</comment>
<evidence type="ECO:0000313" key="4">
    <source>
        <dbReference type="EMBL" id="QDQ42751.1"/>
    </source>
</evidence>
<accession>A0A0C1RMR1</accession>
<keyword evidence="5" id="KW-1185">Reference proteome</keyword>
<dbReference type="KEGG" id="mkc:kam1_1532"/>
<proteinExistence type="inferred from homology"/>
<dbReference type="PANTHER" id="PTHR42879">
    <property type="entry name" value="3-OXOACYL-(ACYL-CARRIER-PROTEIN) REDUCTASE"/>
    <property type="match status" value="1"/>
</dbReference>
<reference evidence="6" key="3">
    <citation type="submission" date="2019-03" db="EMBL/GenBank/DDBJ databases">
        <title>Complete genome of Methylacidiphilum kamchatkense Kam1.</title>
        <authorList>
            <person name="Kruse T."/>
            <person name="Murarilal Ratnadevi C."/>
            <person name="Erikstad H.-A."/>
            <person name="Birkeland N.-K."/>
        </authorList>
    </citation>
    <scope>NUCLEOTIDE SEQUENCE [LARGE SCALE GENOMIC DNA]</scope>
    <source>
        <strain evidence="6">kam1</strain>
    </source>
</reference>
<sequence length="237" mass="25628">MEANFLNGKIAIVTGANSGIGKEIAYALSASGASVVIASRRMELNQQVALEIEAKTFAKILPLEIDVSKEESCIRLITETVNCFGRLDILVNNAGIGIYAPLDELSTLSFDRMLKTNLYGTFWCSREAFKQMKKQQTGGYIINISSLAGVDAWANTAGYSASKFGVMGLTKAMADEGKRYNIKATAICPGMVATPMTGVEGVFYIQPEDIAQTVLYLLSLSEACWLTEIVIPRKGAE</sequence>
<evidence type="ECO:0000256" key="2">
    <source>
        <dbReference type="RuleBase" id="RU000363"/>
    </source>
</evidence>
<dbReference type="STRING" id="1202785.A946_00765"/>